<dbReference type="PANTHER" id="PTHR45685:SF1">
    <property type="entry name" value="HELICASE SRCAP"/>
    <property type="match status" value="1"/>
</dbReference>
<evidence type="ECO:0000259" key="12">
    <source>
        <dbReference type="PROSITE" id="PS51194"/>
    </source>
</evidence>
<dbReference type="PANTHER" id="PTHR45685">
    <property type="entry name" value="HELICASE SRCAP-RELATED"/>
    <property type="match status" value="1"/>
</dbReference>
<dbReference type="InterPro" id="IPR038718">
    <property type="entry name" value="SNF2-like_sf"/>
</dbReference>
<dbReference type="GO" id="GO:0005524">
    <property type="term" value="F:ATP binding"/>
    <property type="evidence" value="ECO:0007669"/>
    <property type="project" value="UniProtKB-KW"/>
</dbReference>
<dbReference type="InterPro" id="IPR027417">
    <property type="entry name" value="P-loop_NTPase"/>
</dbReference>
<comment type="subcellular location">
    <subcellularLocation>
        <location evidence="1">Nucleus</location>
    </subcellularLocation>
</comment>
<dbReference type="CDD" id="cd18003">
    <property type="entry name" value="DEXQc_SRCAP"/>
    <property type="match status" value="1"/>
</dbReference>
<feature type="domain" description="HSA" evidence="13">
    <location>
        <begin position="295"/>
        <end position="367"/>
    </location>
</feature>
<dbReference type="GO" id="GO:0003677">
    <property type="term" value="F:DNA binding"/>
    <property type="evidence" value="ECO:0007669"/>
    <property type="project" value="UniProtKB-KW"/>
</dbReference>
<comment type="caution">
    <text evidence="14">The sequence shown here is derived from an EMBL/GenBank/DDBJ whole genome shotgun (WGS) entry which is preliminary data.</text>
</comment>
<keyword evidence="4" id="KW-0378">Hydrolase</keyword>
<keyword evidence="6" id="KW-0067">ATP-binding</keyword>
<feature type="compositionally biased region" description="Basic residues" evidence="10">
    <location>
        <begin position="1"/>
        <end position="10"/>
    </location>
</feature>
<feature type="compositionally biased region" description="Polar residues" evidence="10">
    <location>
        <begin position="80"/>
        <end position="94"/>
    </location>
</feature>
<evidence type="ECO:0000256" key="4">
    <source>
        <dbReference type="ARBA" id="ARBA00022801"/>
    </source>
</evidence>
<dbReference type="InterPro" id="IPR014001">
    <property type="entry name" value="Helicase_ATP-bd"/>
</dbReference>
<keyword evidence="8" id="KW-0238">DNA-binding</keyword>
<dbReference type="InterPro" id="IPR049730">
    <property type="entry name" value="SNF2/RAD54-like_C"/>
</dbReference>
<evidence type="ECO:0000256" key="7">
    <source>
        <dbReference type="ARBA" id="ARBA00022853"/>
    </source>
</evidence>
<dbReference type="GO" id="GO:0006338">
    <property type="term" value="P:chromatin remodeling"/>
    <property type="evidence" value="ECO:0007669"/>
    <property type="project" value="TreeGrafter"/>
</dbReference>
<feature type="domain" description="Helicase C-terminal" evidence="12">
    <location>
        <begin position="1251"/>
        <end position="1401"/>
    </location>
</feature>
<feature type="compositionally biased region" description="Polar residues" evidence="10">
    <location>
        <begin position="130"/>
        <end position="145"/>
    </location>
</feature>
<gene>
    <name evidence="14" type="ORF">WJX84_005155</name>
</gene>
<feature type="region of interest" description="Disordered" evidence="10">
    <location>
        <begin position="645"/>
        <end position="670"/>
    </location>
</feature>
<feature type="compositionally biased region" description="Acidic residues" evidence="10">
    <location>
        <begin position="203"/>
        <end position="215"/>
    </location>
</feature>
<keyword evidence="9" id="KW-0539">Nucleus</keyword>
<feature type="region of interest" description="Disordered" evidence="10">
    <location>
        <begin position="1467"/>
        <end position="1544"/>
    </location>
</feature>
<evidence type="ECO:0000259" key="13">
    <source>
        <dbReference type="PROSITE" id="PS51204"/>
    </source>
</evidence>
<sequence>MAGRGKKRAAPKKEPAADAEDGATVSLETGGASGPTHSEASGRSKRGGKRVASGSPRRGRSASLPSATGLTATGLPATPQDTPASPAPMQSDQPPSADAAVAPRRRGRPPGRGRGRGRGRSLLRAPSNLGRESSVPSADPSSQPISPEVTPLSADEGSSPDKKRAKRTKHIPTAPPRQTRNAAALISQRSRSSTLAPKSEVSDGSDTEAGSDDMDAAPSKSGGGDAERDPAGASASPEDPSDGLHGAPESDDDAASGPGQVDETDEDEMEERQEREDAILQRAADIRRTKAAASRTGWQEPKRPKGHWEHLLEEMQWMAKEFAKERRWKLGQAKRLGRAVTRSNLDVDSRSKRKEKEEQAKLQRHAGWIAKEVTGFWRKAERVVYYKHQAVLDARKREAYDKQLDFLVDQTQRYSTLLAQRLTIGEGPRPLAPAQPLLHSSREDTSIRTQGAPGGPTAAADAMLLDEDSDGLDGQAASEEDDDEATLEEEEAQAEREGGRNHAVELADLQQEAELPLEELLAQYGYVVPDDAPPPAARQRSMPSEAAKPPSEASSDSDMQPASVGEAEDPMESGSDDASEMEGAGTDEEDNEDTLDEEEKMAEREGGTSKGHYEQELQDLDAEADMPIDELLARYRAQASPSDIAVADGLPQSDDHAGQASATTSRDVADLASSVQPTGDTLATANVHAEVPFLLKHTLREYQHIGLNWMLTLNERRLNGILADEMGLGKTIMTIALLAHMACEKGDWGPHLVVVPTSVMLNWEMEFKKWCPAFKLLTYYGSARERRLKRQGWSKPNAFHVCITSYTLILQDAKMFRRKKWKFLILDEAHMIKNWKSQRWQTLLNFNSRRRLLITGTPLQNDLMELWSLMHFLMPQVFASHAHFKDWFSNPLSGMVEGQEAVNKSLVERLHSVLRPFLLRRLKADVEKQLPGKHEHVLRCRLSKRQRNLYEEYMASSDTRARLSGGSYLGIINVLMQLRKVCDHPDLFEPRPIVSSFDLPGISKHWPSLALDALPGTRPTPHLPGLPQWTHLQFPGSTTLIGHLGAKEWLASREAMDAVGEASEENDWSARDLLHSLDRRPAKSALAVVAEFQRRLTNQRVRWARARQASAALLSQQRSRLAPCFSRELLAAVTVTCLPHQIHEVATEPGRFWEYAGAVLDAVKTPLERVEQMDETIRAFMCVIPQARAPPPICWCSHPSSAAVTAAAHRSSLGTQQWAALGAPLRMPLVRQQLFFPDRRLLQYDCGKLQELAGLLYRLKTGGHKALIFTQMSRMLDILEAFLNLHSYSYLRLDGSTKPEQRQILMQRFNTNSKIFVFILSTRSGGVGMNLTGADTVIFYDSDWNPAMDAQAQDRCHRIGQTREVHIYRLISEKTIEENILLKSDQKRHLDFLAIQSGGFNPDALRRFSPQDLFSISGKAETQGPSADDIKAAMRDAEDEGDAAAAAALEQEAAADLAEFNADPVPAAAAENDGDDEDAEPEDGRDEAVPASGDGSAAAQAGAQPPAAEPALAERQPSAAMDAGGGVDEAELGVTQLMEGAGRDSNALAQLEASLRPIERYAVRVVEETHPGLAPSAVEDVPEPAMPQEQWSLQELERIEAEQEAEAEEEGGAAAIADWDKAAAGCGVSEEVERALEQQRLWEADQAIRPLPCYRV</sequence>
<feature type="compositionally biased region" description="Acidic residues" evidence="10">
    <location>
        <begin position="478"/>
        <end position="492"/>
    </location>
</feature>
<dbReference type="SUPFAM" id="SSF52540">
    <property type="entry name" value="P-loop containing nucleoside triphosphate hydrolases"/>
    <property type="match status" value="2"/>
</dbReference>
<feature type="region of interest" description="Disordered" evidence="10">
    <location>
        <begin position="341"/>
        <end position="360"/>
    </location>
</feature>
<organism evidence="14 15">
    <name type="scientific">Apatococcus fuscideae</name>
    <dbReference type="NCBI Taxonomy" id="2026836"/>
    <lineage>
        <taxon>Eukaryota</taxon>
        <taxon>Viridiplantae</taxon>
        <taxon>Chlorophyta</taxon>
        <taxon>core chlorophytes</taxon>
        <taxon>Trebouxiophyceae</taxon>
        <taxon>Chlorellales</taxon>
        <taxon>Chlorellaceae</taxon>
        <taxon>Apatococcus</taxon>
    </lineage>
</organism>
<dbReference type="InterPro" id="IPR050520">
    <property type="entry name" value="INO80/SWR1_helicase"/>
</dbReference>
<evidence type="ECO:0000256" key="3">
    <source>
        <dbReference type="ARBA" id="ARBA00022741"/>
    </source>
</evidence>
<dbReference type="Proteomes" id="UP001485043">
    <property type="component" value="Unassembled WGS sequence"/>
</dbReference>
<evidence type="ECO:0000256" key="5">
    <source>
        <dbReference type="ARBA" id="ARBA00022806"/>
    </source>
</evidence>
<dbReference type="InterPro" id="IPR000330">
    <property type="entry name" value="SNF2_N"/>
</dbReference>
<dbReference type="Pfam" id="PF07529">
    <property type="entry name" value="HSA"/>
    <property type="match status" value="1"/>
</dbReference>
<keyword evidence="3" id="KW-0547">Nucleotide-binding</keyword>
<dbReference type="GO" id="GO:0004386">
    <property type="term" value="F:helicase activity"/>
    <property type="evidence" value="ECO:0007669"/>
    <property type="project" value="UniProtKB-KW"/>
</dbReference>
<dbReference type="GO" id="GO:0016887">
    <property type="term" value="F:ATP hydrolysis activity"/>
    <property type="evidence" value="ECO:0007669"/>
    <property type="project" value="TreeGrafter"/>
</dbReference>
<feature type="region of interest" description="Disordered" evidence="10">
    <location>
        <begin position="526"/>
        <end position="613"/>
    </location>
</feature>
<dbReference type="FunFam" id="3.40.50.300:FF:002272">
    <property type="entry name" value="protein PHOTOPERIOD-INDEPENDENT EARLY FLOWERING 1 isoform X1"/>
    <property type="match status" value="1"/>
</dbReference>
<accession>A0AAW1TFT6</accession>
<dbReference type="InterPro" id="IPR001650">
    <property type="entry name" value="Helicase_C-like"/>
</dbReference>
<dbReference type="SMART" id="SM00573">
    <property type="entry name" value="HSA"/>
    <property type="match status" value="1"/>
</dbReference>
<dbReference type="Gene3D" id="3.40.50.10810">
    <property type="entry name" value="Tandem AAA-ATPase domain"/>
    <property type="match status" value="1"/>
</dbReference>
<evidence type="ECO:0000256" key="2">
    <source>
        <dbReference type="ARBA" id="ARBA00009220"/>
    </source>
</evidence>
<dbReference type="PROSITE" id="PS51194">
    <property type="entry name" value="HELICASE_CTER"/>
    <property type="match status" value="1"/>
</dbReference>
<dbReference type="EMBL" id="JALJOV010000072">
    <property type="protein sequence ID" value="KAK9867648.1"/>
    <property type="molecule type" value="Genomic_DNA"/>
</dbReference>
<feature type="compositionally biased region" description="Basic and acidic residues" evidence="10">
    <location>
        <begin position="345"/>
        <end position="360"/>
    </location>
</feature>
<dbReference type="Pfam" id="PF00271">
    <property type="entry name" value="Helicase_C"/>
    <property type="match status" value="1"/>
</dbReference>
<feature type="compositionally biased region" description="Acidic residues" evidence="10">
    <location>
        <begin position="1472"/>
        <end position="1485"/>
    </location>
</feature>
<keyword evidence="15" id="KW-1185">Reference proteome</keyword>
<keyword evidence="7" id="KW-0156">Chromatin regulator</keyword>
<proteinExistence type="inferred from homology"/>
<keyword evidence="5" id="KW-0347">Helicase</keyword>
<evidence type="ECO:0000313" key="15">
    <source>
        <dbReference type="Proteomes" id="UP001485043"/>
    </source>
</evidence>
<evidence type="ECO:0000256" key="8">
    <source>
        <dbReference type="ARBA" id="ARBA00023125"/>
    </source>
</evidence>
<dbReference type="GO" id="GO:0000812">
    <property type="term" value="C:Swr1 complex"/>
    <property type="evidence" value="ECO:0007669"/>
    <property type="project" value="TreeGrafter"/>
</dbReference>
<dbReference type="PROSITE" id="PS51192">
    <property type="entry name" value="HELICASE_ATP_BIND_1"/>
    <property type="match status" value="1"/>
</dbReference>
<dbReference type="GO" id="GO:0042393">
    <property type="term" value="F:histone binding"/>
    <property type="evidence" value="ECO:0007669"/>
    <property type="project" value="TreeGrafter"/>
</dbReference>
<dbReference type="PROSITE" id="PS51204">
    <property type="entry name" value="HSA"/>
    <property type="match status" value="1"/>
</dbReference>
<feature type="compositionally biased region" description="Acidic residues" evidence="10">
    <location>
        <begin position="566"/>
        <end position="600"/>
    </location>
</feature>
<evidence type="ECO:0000313" key="14">
    <source>
        <dbReference type="EMBL" id="KAK9867648.1"/>
    </source>
</evidence>
<evidence type="ECO:0000256" key="10">
    <source>
        <dbReference type="SAM" id="MobiDB-lite"/>
    </source>
</evidence>
<feature type="region of interest" description="Disordered" evidence="10">
    <location>
        <begin position="1"/>
        <end position="306"/>
    </location>
</feature>
<dbReference type="SMART" id="SM00487">
    <property type="entry name" value="DEXDc"/>
    <property type="match status" value="1"/>
</dbReference>
<dbReference type="SMART" id="SM00490">
    <property type="entry name" value="HELICc"/>
    <property type="match status" value="1"/>
</dbReference>
<name>A0AAW1TFT6_9CHLO</name>
<dbReference type="InterPro" id="IPR014012">
    <property type="entry name" value="HSA_dom"/>
</dbReference>
<evidence type="ECO:0000256" key="9">
    <source>
        <dbReference type="ARBA" id="ARBA00023242"/>
    </source>
</evidence>
<feature type="compositionally biased region" description="Basic and acidic residues" evidence="10">
    <location>
        <begin position="493"/>
        <end position="505"/>
    </location>
</feature>
<dbReference type="Gene3D" id="3.40.50.300">
    <property type="entry name" value="P-loop containing nucleotide triphosphate hydrolases"/>
    <property type="match status" value="1"/>
</dbReference>
<comment type="similarity">
    <text evidence="2">Belongs to the SNF2/RAD54 helicase family. SWR1 subfamily.</text>
</comment>
<evidence type="ECO:0000259" key="11">
    <source>
        <dbReference type="PROSITE" id="PS51192"/>
    </source>
</evidence>
<feature type="region of interest" description="Disordered" evidence="10">
    <location>
        <begin position="426"/>
        <end position="511"/>
    </location>
</feature>
<evidence type="ECO:0000256" key="6">
    <source>
        <dbReference type="ARBA" id="ARBA00022840"/>
    </source>
</evidence>
<reference evidence="14 15" key="1">
    <citation type="journal article" date="2024" name="Nat. Commun.">
        <title>Phylogenomics reveals the evolutionary origins of lichenization in chlorophyte algae.</title>
        <authorList>
            <person name="Puginier C."/>
            <person name="Libourel C."/>
            <person name="Otte J."/>
            <person name="Skaloud P."/>
            <person name="Haon M."/>
            <person name="Grisel S."/>
            <person name="Petersen M."/>
            <person name="Berrin J.G."/>
            <person name="Delaux P.M."/>
            <person name="Dal Grande F."/>
            <person name="Keller J."/>
        </authorList>
    </citation>
    <scope>NUCLEOTIDE SEQUENCE [LARGE SCALE GENOMIC DNA]</scope>
    <source>
        <strain evidence="14 15">SAG 2523</strain>
    </source>
</reference>
<dbReference type="FunFam" id="3.40.50.10810:FF:000005">
    <property type="entry name" value="Photoperiod-independent early flowering 1"/>
    <property type="match status" value="1"/>
</dbReference>
<feature type="domain" description="Helicase ATP-binding" evidence="11">
    <location>
        <begin position="711"/>
        <end position="876"/>
    </location>
</feature>
<protein>
    <submittedName>
        <fullName evidence="14">Uncharacterized protein</fullName>
    </submittedName>
</protein>
<feature type="compositionally biased region" description="Acidic residues" evidence="10">
    <location>
        <begin position="262"/>
        <end position="271"/>
    </location>
</feature>
<feature type="compositionally biased region" description="Basic and acidic residues" evidence="10">
    <location>
        <begin position="601"/>
        <end position="613"/>
    </location>
</feature>
<feature type="compositionally biased region" description="Polar residues" evidence="10">
    <location>
        <begin position="176"/>
        <end position="196"/>
    </location>
</feature>
<feature type="compositionally biased region" description="Basic residues" evidence="10">
    <location>
        <begin position="103"/>
        <end position="121"/>
    </location>
</feature>
<feature type="compositionally biased region" description="Basic and acidic residues" evidence="10">
    <location>
        <begin position="272"/>
        <end position="288"/>
    </location>
</feature>
<feature type="compositionally biased region" description="Low complexity" evidence="10">
    <location>
        <begin position="1490"/>
        <end position="1517"/>
    </location>
</feature>
<feature type="compositionally biased region" description="Low complexity" evidence="10">
    <location>
        <begin position="541"/>
        <end position="558"/>
    </location>
</feature>
<dbReference type="CDD" id="cd18793">
    <property type="entry name" value="SF2_C_SNF"/>
    <property type="match status" value="1"/>
</dbReference>
<evidence type="ECO:0000256" key="1">
    <source>
        <dbReference type="ARBA" id="ARBA00004123"/>
    </source>
</evidence>
<feature type="compositionally biased region" description="Low complexity" evidence="10">
    <location>
        <begin position="52"/>
        <end position="79"/>
    </location>
</feature>
<dbReference type="Pfam" id="PF00176">
    <property type="entry name" value="SNF2-rel_dom"/>
    <property type="match status" value="1"/>
</dbReference>